<organism evidence="1 2">
    <name type="scientific">Pleurodeles waltl</name>
    <name type="common">Iberian ribbed newt</name>
    <dbReference type="NCBI Taxonomy" id="8319"/>
    <lineage>
        <taxon>Eukaryota</taxon>
        <taxon>Metazoa</taxon>
        <taxon>Chordata</taxon>
        <taxon>Craniata</taxon>
        <taxon>Vertebrata</taxon>
        <taxon>Euteleostomi</taxon>
        <taxon>Amphibia</taxon>
        <taxon>Batrachia</taxon>
        <taxon>Caudata</taxon>
        <taxon>Salamandroidea</taxon>
        <taxon>Salamandridae</taxon>
        <taxon>Pleurodelinae</taxon>
        <taxon>Pleurodeles</taxon>
    </lineage>
</organism>
<gene>
    <name evidence="1" type="ORF">NDU88_006895</name>
</gene>
<comment type="caution">
    <text evidence="1">The sequence shown here is derived from an EMBL/GenBank/DDBJ whole genome shotgun (WGS) entry which is preliminary data.</text>
</comment>
<dbReference type="Proteomes" id="UP001066276">
    <property type="component" value="Chromosome 6"/>
</dbReference>
<sequence>MVGTVPLYQYRYVILEVSRRILFWRARRICGTARPRLAKPRALSTSQRRFVKVKGVDLRGTHGSVFSVPRLRQCQGVPVMRVKPI</sequence>
<reference evidence="1" key="1">
    <citation type="journal article" date="2022" name="bioRxiv">
        <title>Sequencing and chromosome-scale assembly of the giantPleurodeles waltlgenome.</title>
        <authorList>
            <person name="Brown T."/>
            <person name="Elewa A."/>
            <person name="Iarovenko S."/>
            <person name="Subramanian E."/>
            <person name="Araus A.J."/>
            <person name="Petzold A."/>
            <person name="Susuki M."/>
            <person name="Suzuki K.-i.T."/>
            <person name="Hayashi T."/>
            <person name="Toyoda A."/>
            <person name="Oliveira C."/>
            <person name="Osipova E."/>
            <person name="Leigh N.D."/>
            <person name="Simon A."/>
            <person name="Yun M.H."/>
        </authorList>
    </citation>
    <scope>NUCLEOTIDE SEQUENCE</scope>
    <source>
        <strain evidence="1">20211129_DDA</strain>
        <tissue evidence="1">Liver</tissue>
    </source>
</reference>
<proteinExistence type="predicted"/>
<evidence type="ECO:0000313" key="2">
    <source>
        <dbReference type="Proteomes" id="UP001066276"/>
    </source>
</evidence>
<evidence type="ECO:0000313" key="1">
    <source>
        <dbReference type="EMBL" id="KAJ1140545.1"/>
    </source>
</evidence>
<name>A0AAV7QN32_PLEWA</name>
<dbReference type="EMBL" id="JANPWB010000010">
    <property type="protein sequence ID" value="KAJ1140545.1"/>
    <property type="molecule type" value="Genomic_DNA"/>
</dbReference>
<accession>A0AAV7QN32</accession>
<dbReference type="AlphaFoldDB" id="A0AAV7QN32"/>
<protein>
    <submittedName>
        <fullName evidence="1">Uncharacterized protein</fullName>
    </submittedName>
</protein>
<keyword evidence="2" id="KW-1185">Reference proteome</keyword>